<dbReference type="Proteomes" id="UP000198324">
    <property type="component" value="Unassembled WGS sequence"/>
</dbReference>
<keyword evidence="3" id="KW-1185">Reference proteome</keyword>
<accession>A0A239APT0</accession>
<sequence length="360" mass="39837">MLRHTRYSRLVFSLAAILLLLSGLPAPLVADEHAHAARLAAQEPIRGQKTPQIFIVHSYTKDYPWTDAIEQGLRDGLRGAKARIETVYLDAKRDQSVENMRAKAKALLERIETSDPEIVIAVDDPAQIYLSAPYLRGRVRPQVIFCGVNAPLKNYGFPAANVSGVRERWHFRQSVELMQQISPRVKRVGLVTDDSETSIFLLAGIREEMAKAGPMSATIVGLNKVGTFQQWQRAVKSLQNRADALAVGLFHSLRDERTGQVVPPETIHAWTEAANRLPTIGFGEYARKHELLCGILSSGREQGALAAAMARSLLEHNNKAGELPVRINQKGVIYLNLKTAKRFGILVPFSLIEAAEVVAQ</sequence>
<dbReference type="OrthoDB" id="5447247at2"/>
<gene>
    <name evidence="2" type="ORF">SAMN04488503_2142</name>
</gene>
<keyword evidence="1" id="KW-0732">Signal</keyword>
<feature type="chain" id="PRO_5012918354" evidence="1">
    <location>
        <begin position="31"/>
        <end position="360"/>
    </location>
</feature>
<protein>
    <submittedName>
        <fullName evidence="2">ABC-type uncharacterized transport system, substrate-binding protein</fullName>
    </submittedName>
</protein>
<dbReference type="Gene3D" id="3.40.50.2300">
    <property type="match status" value="2"/>
</dbReference>
<dbReference type="EMBL" id="FZOC01000004">
    <property type="protein sequence ID" value="SNR97657.1"/>
    <property type="molecule type" value="Genomic_DNA"/>
</dbReference>
<dbReference type="RefSeq" id="WP_089274363.1">
    <property type="nucleotide sequence ID" value="NZ_FZOC01000004.1"/>
</dbReference>
<name>A0A239APT0_9BACT</name>
<dbReference type="PANTHER" id="PTHR35271:SF1">
    <property type="entry name" value="ABC TRANSPORTER, SUBSTRATE-BINDING LIPOPROTEIN"/>
    <property type="match status" value="1"/>
</dbReference>
<proteinExistence type="predicted"/>
<dbReference type="InterPro" id="IPR007487">
    <property type="entry name" value="ABC_transpt-TYRBP-like"/>
</dbReference>
<reference evidence="2 3" key="1">
    <citation type="submission" date="2017-06" db="EMBL/GenBank/DDBJ databases">
        <authorList>
            <person name="Kim H.J."/>
            <person name="Triplett B.A."/>
        </authorList>
    </citation>
    <scope>NUCLEOTIDE SEQUENCE [LARGE SCALE GENOMIC DNA]</scope>
    <source>
        <strain evidence="2 3">DSM 13116</strain>
    </source>
</reference>
<evidence type="ECO:0000313" key="3">
    <source>
        <dbReference type="Proteomes" id="UP000198324"/>
    </source>
</evidence>
<organism evidence="2 3">
    <name type="scientific">Humidesulfovibrio mexicanus</name>
    <dbReference type="NCBI Taxonomy" id="147047"/>
    <lineage>
        <taxon>Bacteria</taxon>
        <taxon>Pseudomonadati</taxon>
        <taxon>Thermodesulfobacteriota</taxon>
        <taxon>Desulfovibrionia</taxon>
        <taxon>Desulfovibrionales</taxon>
        <taxon>Desulfovibrionaceae</taxon>
        <taxon>Humidesulfovibrio</taxon>
    </lineage>
</organism>
<dbReference type="Pfam" id="PF04392">
    <property type="entry name" value="ABC_sub_bind"/>
    <property type="match status" value="1"/>
</dbReference>
<evidence type="ECO:0000256" key="1">
    <source>
        <dbReference type="SAM" id="SignalP"/>
    </source>
</evidence>
<feature type="signal peptide" evidence="1">
    <location>
        <begin position="1"/>
        <end position="30"/>
    </location>
</feature>
<dbReference type="AlphaFoldDB" id="A0A239APT0"/>
<evidence type="ECO:0000313" key="2">
    <source>
        <dbReference type="EMBL" id="SNR97657.1"/>
    </source>
</evidence>
<dbReference type="PANTHER" id="PTHR35271">
    <property type="entry name" value="ABC TRANSPORTER, SUBSTRATE-BINDING LIPOPROTEIN-RELATED"/>
    <property type="match status" value="1"/>
</dbReference>